<feature type="short sequence motif" description="Histidine triad motif" evidence="2 3">
    <location>
        <begin position="97"/>
        <end position="101"/>
    </location>
</feature>
<feature type="domain" description="HIT" evidence="4">
    <location>
        <begin position="5"/>
        <end position="112"/>
    </location>
</feature>
<gene>
    <name evidence="5" type="ORF">CLV74_1394</name>
</gene>
<dbReference type="PROSITE" id="PS51084">
    <property type="entry name" value="HIT_2"/>
    <property type="match status" value="1"/>
</dbReference>
<sequence>MTKASDCIFCNLDALDIIAENEMAIAVTDKFPVKPLHTLIIPKRHSDNIFETTPDEREAMHHLAMTCIETLKSTDNRIEGVNFGSNIGAVAGQKIFHTHLHLIPRRRGDLDPPPARHDD</sequence>
<dbReference type="PANTHER" id="PTHR42997">
    <property type="entry name" value="HIT FAMILY HYDROLASE"/>
    <property type="match status" value="1"/>
</dbReference>
<reference evidence="5 6" key="1">
    <citation type="submission" date="2018-03" db="EMBL/GenBank/DDBJ databases">
        <title>Genomic Encyclopedia of Archaeal and Bacterial Type Strains, Phase II (KMG-II): from individual species to whole genera.</title>
        <authorList>
            <person name="Goeker M."/>
        </authorList>
    </citation>
    <scope>NUCLEOTIDE SEQUENCE [LARGE SCALE GENOMIC DNA]</scope>
    <source>
        <strain evidence="5 6">DSM 100212</strain>
    </source>
</reference>
<dbReference type="PANTHER" id="PTHR42997:SF1">
    <property type="entry name" value="AP-4-A PHOSPHORYLASE"/>
    <property type="match status" value="1"/>
</dbReference>
<evidence type="ECO:0000313" key="5">
    <source>
        <dbReference type="EMBL" id="PRY82784.1"/>
    </source>
</evidence>
<proteinExistence type="predicted"/>
<dbReference type="InterPro" id="IPR052908">
    <property type="entry name" value="AP-4-A_phosphorylase"/>
</dbReference>
<protein>
    <submittedName>
        <fullName evidence="5">Diadenosine tetraphosphate (Ap4A) HIT family hydrolase</fullName>
    </submittedName>
</protein>
<dbReference type="Pfam" id="PF01230">
    <property type="entry name" value="HIT"/>
    <property type="match status" value="1"/>
</dbReference>
<dbReference type="InterPro" id="IPR001310">
    <property type="entry name" value="Histidine_triad_HIT"/>
</dbReference>
<evidence type="ECO:0000256" key="2">
    <source>
        <dbReference type="PIRSR" id="PIRSR601310-3"/>
    </source>
</evidence>
<comment type="caution">
    <text evidence="5">The sequence shown here is derived from an EMBL/GenBank/DDBJ whole genome shotgun (WGS) entry which is preliminary data.</text>
</comment>
<dbReference type="InterPro" id="IPR019808">
    <property type="entry name" value="Histidine_triad_CS"/>
</dbReference>
<evidence type="ECO:0000256" key="1">
    <source>
        <dbReference type="PIRSR" id="PIRSR601310-1"/>
    </source>
</evidence>
<dbReference type="GO" id="GO:0016787">
    <property type="term" value="F:hydrolase activity"/>
    <property type="evidence" value="ECO:0007669"/>
    <property type="project" value="UniProtKB-KW"/>
</dbReference>
<dbReference type="Proteomes" id="UP000238392">
    <property type="component" value="Unassembled WGS sequence"/>
</dbReference>
<dbReference type="RefSeq" id="WP_106269067.1">
    <property type="nucleotide sequence ID" value="NZ_PVTQ01000039.1"/>
</dbReference>
<dbReference type="EMBL" id="PVTQ01000039">
    <property type="protein sequence ID" value="PRY82784.1"/>
    <property type="molecule type" value="Genomic_DNA"/>
</dbReference>
<evidence type="ECO:0000259" key="4">
    <source>
        <dbReference type="PROSITE" id="PS51084"/>
    </source>
</evidence>
<dbReference type="PRINTS" id="PR00332">
    <property type="entry name" value="HISTRIAD"/>
</dbReference>
<dbReference type="InterPro" id="IPR011146">
    <property type="entry name" value="HIT-like"/>
</dbReference>
<dbReference type="InterPro" id="IPR036265">
    <property type="entry name" value="HIT-like_sf"/>
</dbReference>
<evidence type="ECO:0000256" key="3">
    <source>
        <dbReference type="PROSITE-ProRule" id="PRU00464"/>
    </source>
</evidence>
<name>A0A2T0W8B8_9RHOB</name>
<evidence type="ECO:0000313" key="6">
    <source>
        <dbReference type="Proteomes" id="UP000238392"/>
    </source>
</evidence>
<organism evidence="5 6">
    <name type="scientific">Donghicola tyrosinivorans</name>
    <dbReference type="NCBI Taxonomy" id="1652492"/>
    <lineage>
        <taxon>Bacteria</taxon>
        <taxon>Pseudomonadati</taxon>
        <taxon>Pseudomonadota</taxon>
        <taxon>Alphaproteobacteria</taxon>
        <taxon>Rhodobacterales</taxon>
        <taxon>Roseobacteraceae</taxon>
        <taxon>Donghicola</taxon>
    </lineage>
</organism>
<dbReference type="PROSITE" id="PS00892">
    <property type="entry name" value="HIT_1"/>
    <property type="match status" value="1"/>
</dbReference>
<dbReference type="Gene3D" id="3.30.428.10">
    <property type="entry name" value="HIT-like"/>
    <property type="match status" value="1"/>
</dbReference>
<dbReference type="OrthoDB" id="9784774at2"/>
<keyword evidence="5" id="KW-0378">Hydrolase</keyword>
<keyword evidence="6" id="KW-1185">Reference proteome</keyword>
<dbReference type="SUPFAM" id="SSF54197">
    <property type="entry name" value="HIT-like"/>
    <property type="match status" value="1"/>
</dbReference>
<dbReference type="AlphaFoldDB" id="A0A2T0W8B8"/>
<feature type="active site" description="Tele-AMP-histidine intermediate" evidence="1">
    <location>
        <position position="99"/>
    </location>
</feature>
<accession>A0A2T0W8B8</accession>